<feature type="domain" description="Myb-like" evidence="2">
    <location>
        <begin position="310"/>
        <end position="350"/>
    </location>
</feature>
<organism evidence="3 4">
    <name type="scientific">Amorphotheca resinae ATCC 22711</name>
    <dbReference type="NCBI Taxonomy" id="857342"/>
    <lineage>
        <taxon>Eukaryota</taxon>
        <taxon>Fungi</taxon>
        <taxon>Dikarya</taxon>
        <taxon>Ascomycota</taxon>
        <taxon>Pezizomycotina</taxon>
        <taxon>Leotiomycetes</taxon>
        <taxon>Helotiales</taxon>
        <taxon>Amorphothecaceae</taxon>
        <taxon>Amorphotheca</taxon>
    </lineage>
</organism>
<dbReference type="EMBL" id="KZ679018">
    <property type="protein sequence ID" value="PSS08693.1"/>
    <property type="molecule type" value="Genomic_DNA"/>
</dbReference>
<feature type="compositionally biased region" description="Polar residues" evidence="1">
    <location>
        <begin position="415"/>
        <end position="430"/>
    </location>
</feature>
<evidence type="ECO:0000256" key="1">
    <source>
        <dbReference type="SAM" id="MobiDB-lite"/>
    </source>
</evidence>
<dbReference type="AlphaFoldDB" id="A0A2T3AR07"/>
<feature type="region of interest" description="Disordered" evidence="1">
    <location>
        <begin position="141"/>
        <end position="179"/>
    </location>
</feature>
<proteinExistence type="predicted"/>
<feature type="region of interest" description="Disordered" evidence="1">
    <location>
        <begin position="50"/>
        <end position="103"/>
    </location>
</feature>
<name>A0A2T3AR07_AMORE</name>
<accession>A0A2T3AR07</accession>
<evidence type="ECO:0000313" key="3">
    <source>
        <dbReference type="EMBL" id="PSS08693.1"/>
    </source>
</evidence>
<dbReference type="PROSITE" id="PS50090">
    <property type="entry name" value="MYB_LIKE"/>
    <property type="match status" value="1"/>
</dbReference>
<feature type="compositionally biased region" description="Polar residues" evidence="1">
    <location>
        <begin position="50"/>
        <end position="60"/>
    </location>
</feature>
<gene>
    <name evidence="3" type="ORF">M430DRAFT_128880</name>
</gene>
<feature type="compositionally biased region" description="Low complexity" evidence="1">
    <location>
        <begin position="431"/>
        <end position="452"/>
    </location>
</feature>
<evidence type="ECO:0000259" key="2">
    <source>
        <dbReference type="PROSITE" id="PS50090"/>
    </source>
</evidence>
<feature type="region of interest" description="Disordered" evidence="1">
    <location>
        <begin position="405"/>
        <end position="459"/>
    </location>
</feature>
<dbReference type="InterPro" id="IPR001005">
    <property type="entry name" value="SANT/Myb"/>
</dbReference>
<dbReference type="InParanoid" id="A0A2T3AR07"/>
<dbReference type="OrthoDB" id="5421421at2759"/>
<protein>
    <recommendedName>
        <fullName evidence="2">Myb-like domain-containing protein</fullName>
    </recommendedName>
</protein>
<feature type="compositionally biased region" description="Low complexity" evidence="1">
    <location>
        <begin position="141"/>
        <end position="158"/>
    </location>
</feature>
<dbReference type="RefSeq" id="XP_024717091.1">
    <property type="nucleotide sequence ID" value="XM_024862084.1"/>
</dbReference>
<evidence type="ECO:0000313" key="4">
    <source>
        <dbReference type="Proteomes" id="UP000241818"/>
    </source>
</evidence>
<feature type="region of interest" description="Disordered" evidence="1">
    <location>
        <begin position="218"/>
        <end position="251"/>
    </location>
</feature>
<dbReference type="GeneID" id="36570165"/>
<sequence length="459" mass="51335">MSAMGESLFSVHAGRTHIHGQDLSPYTPVSSFNLPIHYDSSLITPVSLTQSPPISTTSGLPVQKDLDIDLSPTGMSPNYPFLGPDEEYSNREYRPRSSMKPKDPNCALHVSTADSSFSTTPAVCCSPYFGSFGVSAMPVSASESSPSMNSSSNMNSVSGLNIDGQQSRHNTPPRVNQGYRGPNQTPILLSTPNPLSLRPVIKQEDDCYHQNYIRPNSPGSATTVHTAFPETIGPLAPRRKRKAGRDSQDGEIVLSGDMSSEEKVLIQLTEKENLPWKEVAIRFKEQTGKTMKVPALQMRKKRLVERLRVWTRSEEQALTLAWEEYDKAKWETIANNMPKYGCAEKWPKELVQKKWHEMYPDDASYIPEYEIRWGMSQRDWSDGGESRGHSLHDGDTTAQISAITTPPIMEHARSRTASDVSSDSHSHLQFQQPQQHMTFETQQQQQQQQQQQAAWASGN</sequence>
<keyword evidence="4" id="KW-1185">Reference proteome</keyword>
<feature type="compositionally biased region" description="Polar residues" evidence="1">
    <location>
        <begin position="163"/>
        <end position="174"/>
    </location>
</feature>
<reference evidence="3 4" key="1">
    <citation type="journal article" date="2018" name="New Phytol.">
        <title>Comparative genomics and transcriptomics depict ericoid mycorrhizal fungi as versatile saprotrophs and plant mutualists.</title>
        <authorList>
            <person name="Martino E."/>
            <person name="Morin E."/>
            <person name="Grelet G.A."/>
            <person name="Kuo A."/>
            <person name="Kohler A."/>
            <person name="Daghino S."/>
            <person name="Barry K.W."/>
            <person name="Cichocki N."/>
            <person name="Clum A."/>
            <person name="Dockter R.B."/>
            <person name="Hainaut M."/>
            <person name="Kuo R.C."/>
            <person name="LaButti K."/>
            <person name="Lindahl B.D."/>
            <person name="Lindquist E.A."/>
            <person name="Lipzen A."/>
            <person name="Khouja H.R."/>
            <person name="Magnuson J."/>
            <person name="Murat C."/>
            <person name="Ohm R.A."/>
            <person name="Singer S.W."/>
            <person name="Spatafora J.W."/>
            <person name="Wang M."/>
            <person name="Veneault-Fourrey C."/>
            <person name="Henrissat B."/>
            <person name="Grigoriev I.V."/>
            <person name="Martin F.M."/>
            <person name="Perotto S."/>
        </authorList>
    </citation>
    <scope>NUCLEOTIDE SEQUENCE [LARGE SCALE GENOMIC DNA]</scope>
    <source>
        <strain evidence="3 4">ATCC 22711</strain>
    </source>
</reference>
<feature type="compositionally biased region" description="Basic and acidic residues" evidence="1">
    <location>
        <begin position="88"/>
        <end position="103"/>
    </location>
</feature>
<dbReference type="CDD" id="cd00167">
    <property type="entry name" value="SANT"/>
    <property type="match status" value="1"/>
</dbReference>
<dbReference type="Proteomes" id="UP000241818">
    <property type="component" value="Unassembled WGS sequence"/>
</dbReference>